<keyword evidence="4" id="KW-1185">Reference proteome</keyword>
<evidence type="ECO:0000259" key="2">
    <source>
        <dbReference type="PROSITE" id="PS51704"/>
    </source>
</evidence>
<dbReference type="InterPro" id="IPR030395">
    <property type="entry name" value="GP_PDE_dom"/>
</dbReference>
<dbReference type="Gene3D" id="3.20.20.190">
    <property type="entry name" value="Phosphatidylinositol (PI) phosphodiesterase"/>
    <property type="match status" value="1"/>
</dbReference>
<dbReference type="Proteomes" id="UP000639606">
    <property type="component" value="Unassembled WGS sequence"/>
</dbReference>
<dbReference type="SUPFAM" id="SSF51695">
    <property type="entry name" value="PLC-like phosphodiesterases"/>
    <property type="match status" value="1"/>
</dbReference>
<dbReference type="GO" id="GO:0008081">
    <property type="term" value="F:phosphoric diester hydrolase activity"/>
    <property type="evidence" value="ECO:0007669"/>
    <property type="project" value="InterPro"/>
</dbReference>
<evidence type="ECO:0000256" key="1">
    <source>
        <dbReference type="SAM" id="MobiDB-lite"/>
    </source>
</evidence>
<reference evidence="3" key="1">
    <citation type="journal article" date="2014" name="Int. J. Syst. Evol. Microbiol.">
        <title>Complete genome sequence of Corynebacterium casei LMG S-19264T (=DSM 44701T), isolated from a smear-ripened cheese.</title>
        <authorList>
            <consortium name="US DOE Joint Genome Institute (JGI-PGF)"/>
            <person name="Walter F."/>
            <person name="Albersmeier A."/>
            <person name="Kalinowski J."/>
            <person name="Ruckert C."/>
        </authorList>
    </citation>
    <scope>NUCLEOTIDE SEQUENCE</scope>
    <source>
        <strain evidence="3">JCM 3313</strain>
    </source>
</reference>
<gene>
    <name evidence="3" type="primary">glpQ</name>
    <name evidence="3" type="ORF">GCM10010185_27950</name>
</gene>
<dbReference type="PROSITE" id="PS51704">
    <property type="entry name" value="GP_PDE"/>
    <property type="match status" value="1"/>
</dbReference>
<organism evidence="3 4">
    <name type="scientific">Saccharothrix coeruleofusca</name>
    <dbReference type="NCBI Taxonomy" id="33919"/>
    <lineage>
        <taxon>Bacteria</taxon>
        <taxon>Bacillati</taxon>
        <taxon>Actinomycetota</taxon>
        <taxon>Actinomycetes</taxon>
        <taxon>Pseudonocardiales</taxon>
        <taxon>Pseudonocardiaceae</taxon>
        <taxon>Saccharothrix</taxon>
    </lineage>
</organism>
<feature type="domain" description="GP-PDE" evidence="2">
    <location>
        <begin position="34"/>
        <end position="272"/>
    </location>
</feature>
<sequence length="282" mass="30946">MGGDGIRLPIGHHDATPPGHTTAVTHPYLSGPHPRAFAHRGWHLDDLAEMENSLSAFRRAVAEGFRYLETDVHATSDGVVVVHHDDVLDRTTDGTGPVAAQPWSAVRRARVGGREPVARLEDLLEELPDALVNIDVKADSAVVPVLEVLRRTRALTRVCLASFSERRLARLRALAGPDLLTSMGPRSVGALWAAGRLPRLPVRLPVRGALAQVPVRQGALTVVDRRFVRAAHRRGLEVHVWTVDAEDRMRALLELGVDGLVTDRPDTLRHVLRTRDAWSPGR</sequence>
<evidence type="ECO:0000313" key="3">
    <source>
        <dbReference type="EMBL" id="GGP53989.1"/>
    </source>
</evidence>
<protein>
    <submittedName>
        <fullName evidence="3">Glycerophosphoryl diester phosphodiesterase</fullName>
    </submittedName>
</protein>
<comment type="caution">
    <text evidence="3">The sequence shown here is derived from an EMBL/GenBank/DDBJ whole genome shotgun (WGS) entry which is preliminary data.</text>
</comment>
<dbReference type="PANTHER" id="PTHR43805">
    <property type="entry name" value="GLYCEROPHOSPHORYL DIESTER PHOSPHODIESTERASE"/>
    <property type="match status" value="1"/>
</dbReference>
<reference evidence="3" key="2">
    <citation type="submission" date="2020-09" db="EMBL/GenBank/DDBJ databases">
        <authorList>
            <person name="Sun Q."/>
            <person name="Ohkuma M."/>
        </authorList>
    </citation>
    <scope>NUCLEOTIDE SEQUENCE</scope>
    <source>
        <strain evidence="3">JCM 3313</strain>
    </source>
</reference>
<dbReference type="RefSeq" id="WP_189223637.1">
    <property type="nucleotide sequence ID" value="NZ_BMRG01000004.1"/>
</dbReference>
<accession>A0A918ALT2</accession>
<feature type="region of interest" description="Disordered" evidence="1">
    <location>
        <begin position="1"/>
        <end position="20"/>
    </location>
</feature>
<dbReference type="Pfam" id="PF03009">
    <property type="entry name" value="GDPD"/>
    <property type="match status" value="1"/>
</dbReference>
<name>A0A918ALT2_9PSEU</name>
<proteinExistence type="predicted"/>
<dbReference type="GO" id="GO:0006629">
    <property type="term" value="P:lipid metabolic process"/>
    <property type="evidence" value="ECO:0007669"/>
    <property type="project" value="InterPro"/>
</dbReference>
<dbReference type="PROSITE" id="PS50007">
    <property type="entry name" value="PIPLC_X_DOMAIN"/>
    <property type="match status" value="1"/>
</dbReference>
<dbReference type="EMBL" id="BMRG01000004">
    <property type="protein sequence ID" value="GGP53989.1"/>
    <property type="molecule type" value="Genomic_DNA"/>
</dbReference>
<dbReference type="PANTHER" id="PTHR43805:SF1">
    <property type="entry name" value="GP-PDE DOMAIN-CONTAINING PROTEIN"/>
    <property type="match status" value="1"/>
</dbReference>
<dbReference type="AlphaFoldDB" id="A0A918ALT2"/>
<evidence type="ECO:0000313" key="4">
    <source>
        <dbReference type="Proteomes" id="UP000639606"/>
    </source>
</evidence>
<dbReference type="InterPro" id="IPR017946">
    <property type="entry name" value="PLC-like_Pdiesterase_TIM-brl"/>
</dbReference>